<reference evidence="1 2" key="1">
    <citation type="submission" date="2020-09" db="EMBL/GenBank/DDBJ databases">
        <title>De no assembly of potato wild relative species, Solanum commersonii.</title>
        <authorList>
            <person name="Cho K."/>
        </authorList>
    </citation>
    <scope>NUCLEOTIDE SEQUENCE [LARGE SCALE GENOMIC DNA]</scope>
    <source>
        <strain evidence="1">LZ3.2</strain>
        <tissue evidence="1">Leaf</tissue>
    </source>
</reference>
<accession>A0A9J6AXY2</accession>
<sequence>MDAQSPSKRFTRGIPLHVENSVELHLFLGFNSECKRKKVVVSLIEHNEEKRTNTIPHMQSCYTNIEVMKVLATKLTISQDKEFCGTTCFAQLSSIQ</sequence>
<keyword evidence="2" id="KW-1185">Reference proteome</keyword>
<protein>
    <submittedName>
        <fullName evidence="1">Uncharacterized protein</fullName>
    </submittedName>
</protein>
<gene>
    <name evidence="1" type="ORF">H5410_001091</name>
</gene>
<evidence type="ECO:0000313" key="2">
    <source>
        <dbReference type="Proteomes" id="UP000824120"/>
    </source>
</evidence>
<dbReference type="Proteomes" id="UP000824120">
    <property type="component" value="Chromosome 1"/>
</dbReference>
<dbReference type="EMBL" id="JACXVP010000001">
    <property type="protein sequence ID" value="KAG5629374.1"/>
    <property type="molecule type" value="Genomic_DNA"/>
</dbReference>
<name>A0A9J6AXY2_SOLCO</name>
<organism evidence="1 2">
    <name type="scientific">Solanum commersonii</name>
    <name type="common">Commerson's wild potato</name>
    <name type="synonym">Commerson's nightshade</name>
    <dbReference type="NCBI Taxonomy" id="4109"/>
    <lineage>
        <taxon>Eukaryota</taxon>
        <taxon>Viridiplantae</taxon>
        <taxon>Streptophyta</taxon>
        <taxon>Embryophyta</taxon>
        <taxon>Tracheophyta</taxon>
        <taxon>Spermatophyta</taxon>
        <taxon>Magnoliopsida</taxon>
        <taxon>eudicotyledons</taxon>
        <taxon>Gunneridae</taxon>
        <taxon>Pentapetalae</taxon>
        <taxon>asterids</taxon>
        <taxon>lamiids</taxon>
        <taxon>Solanales</taxon>
        <taxon>Solanaceae</taxon>
        <taxon>Solanoideae</taxon>
        <taxon>Solaneae</taxon>
        <taxon>Solanum</taxon>
    </lineage>
</organism>
<evidence type="ECO:0000313" key="1">
    <source>
        <dbReference type="EMBL" id="KAG5629374.1"/>
    </source>
</evidence>
<proteinExistence type="predicted"/>
<dbReference type="AlphaFoldDB" id="A0A9J6AXY2"/>
<comment type="caution">
    <text evidence="1">The sequence shown here is derived from an EMBL/GenBank/DDBJ whole genome shotgun (WGS) entry which is preliminary data.</text>
</comment>